<protein>
    <submittedName>
        <fullName evidence="1">Uncharacterized protein</fullName>
    </submittedName>
</protein>
<proteinExistence type="predicted"/>
<gene>
    <name evidence="1" type="ORF">NDU88_004394</name>
</gene>
<accession>A0AAV7UGP9</accession>
<comment type="caution">
    <text evidence="1">The sequence shown here is derived from an EMBL/GenBank/DDBJ whole genome shotgun (WGS) entry which is preliminary data.</text>
</comment>
<evidence type="ECO:0000313" key="2">
    <source>
        <dbReference type="Proteomes" id="UP001066276"/>
    </source>
</evidence>
<reference evidence="1" key="1">
    <citation type="journal article" date="2022" name="bioRxiv">
        <title>Sequencing and chromosome-scale assembly of the giantPleurodeles waltlgenome.</title>
        <authorList>
            <person name="Brown T."/>
            <person name="Elewa A."/>
            <person name="Iarovenko S."/>
            <person name="Subramanian E."/>
            <person name="Araus A.J."/>
            <person name="Petzold A."/>
            <person name="Susuki M."/>
            <person name="Suzuki K.-i.T."/>
            <person name="Hayashi T."/>
            <person name="Toyoda A."/>
            <person name="Oliveira C."/>
            <person name="Osipova E."/>
            <person name="Leigh N.D."/>
            <person name="Simon A."/>
            <person name="Yun M.H."/>
        </authorList>
    </citation>
    <scope>NUCLEOTIDE SEQUENCE</scope>
    <source>
        <strain evidence="1">20211129_DDA</strain>
        <tissue evidence="1">Liver</tissue>
    </source>
</reference>
<keyword evidence="2" id="KW-1185">Reference proteome</keyword>
<name>A0AAV7UGP9_PLEWA</name>
<dbReference type="AlphaFoldDB" id="A0AAV7UGP9"/>
<feature type="non-terminal residue" evidence="1">
    <location>
        <position position="62"/>
    </location>
</feature>
<dbReference type="Proteomes" id="UP001066276">
    <property type="component" value="Chromosome 3_1"/>
</dbReference>
<dbReference type="EMBL" id="JANPWB010000005">
    <property type="protein sequence ID" value="KAJ1187619.1"/>
    <property type="molecule type" value="Genomic_DNA"/>
</dbReference>
<feature type="non-terminal residue" evidence="1">
    <location>
        <position position="1"/>
    </location>
</feature>
<sequence>LSCEGEKRRIANLTGEEKDTRPHSRLRNQRITDFYDASSLCFIFYANQFPSKSLADKEMDLL</sequence>
<evidence type="ECO:0000313" key="1">
    <source>
        <dbReference type="EMBL" id="KAJ1187619.1"/>
    </source>
</evidence>
<organism evidence="1 2">
    <name type="scientific">Pleurodeles waltl</name>
    <name type="common">Iberian ribbed newt</name>
    <dbReference type="NCBI Taxonomy" id="8319"/>
    <lineage>
        <taxon>Eukaryota</taxon>
        <taxon>Metazoa</taxon>
        <taxon>Chordata</taxon>
        <taxon>Craniata</taxon>
        <taxon>Vertebrata</taxon>
        <taxon>Euteleostomi</taxon>
        <taxon>Amphibia</taxon>
        <taxon>Batrachia</taxon>
        <taxon>Caudata</taxon>
        <taxon>Salamandroidea</taxon>
        <taxon>Salamandridae</taxon>
        <taxon>Pleurodelinae</taxon>
        <taxon>Pleurodeles</taxon>
    </lineage>
</organism>